<name>A0A9P5V8S7_9FUNG</name>
<keyword evidence="2" id="KW-1185">Reference proteome</keyword>
<accession>A0A9P5V8S7</accession>
<comment type="caution">
    <text evidence="1">The sequence shown here is derived from an EMBL/GenBank/DDBJ whole genome shotgun (WGS) entry which is preliminary data.</text>
</comment>
<dbReference type="Proteomes" id="UP000748756">
    <property type="component" value="Unassembled WGS sequence"/>
</dbReference>
<organism evidence="1 2">
    <name type="scientific">Linnemannia schmuckeri</name>
    <dbReference type="NCBI Taxonomy" id="64567"/>
    <lineage>
        <taxon>Eukaryota</taxon>
        <taxon>Fungi</taxon>
        <taxon>Fungi incertae sedis</taxon>
        <taxon>Mucoromycota</taxon>
        <taxon>Mortierellomycotina</taxon>
        <taxon>Mortierellomycetes</taxon>
        <taxon>Mortierellales</taxon>
        <taxon>Mortierellaceae</taxon>
        <taxon>Linnemannia</taxon>
    </lineage>
</organism>
<protein>
    <submittedName>
        <fullName evidence="1">Uncharacterized protein</fullName>
    </submittedName>
</protein>
<sequence length="98" mass="11583">MLKWLSYRTMFNLFTKKFRHEVSFTHVTHYHVNMEYESKGFNTHCHEDGQLCITHGDPMSPEMAIWYKGNNFQHDTVTSKCDDTEFCAEYIDIIGPKA</sequence>
<dbReference type="EMBL" id="JAAAUQ010000800">
    <property type="protein sequence ID" value="KAF9147495.1"/>
    <property type="molecule type" value="Genomic_DNA"/>
</dbReference>
<evidence type="ECO:0000313" key="2">
    <source>
        <dbReference type="Proteomes" id="UP000748756"/>
    </source>
</evidence>
<gene>
    <name evidence="1" type="ORF">BG015_010871</name>
</gene>
<proteinExistence type="predicted"/>
<evidence type="ECO:0000313" key="1">
    <source>
        <dbReference type="EMBL" id="KAF9147495.1"/>
    </source>
</evidence>
<feature type="non-terminal residue" evidence="1">
    <location>
        <position position="98"/>
    </location>
</feature>
<reference evidence="1" key="1">
    <citation type="journal article" date="2020" name="Fungal Divers.">
        <title>Resolving the Mortierellaceae phylogeny through synthesis of multi-gene phylogenetics and phylogenomics.</title>
        <authorList>
            <person name="Vandepol N."/>
            <person name="Liber J."/>
            <person name="Desiro A."/>
            <person name="Na H."/>
            <person name="Kennedy M."/>
            <person name="Barry K."/>
            <person name="Grigoriev I.V."/>
            <person name="Miller A.N."/>
            <person name="O'Donnell K."/>
            <person name="Stajich J.E."/>
            <person name="Bonito G."/>
        </authorList>
    </citation>
    <scope>NUCLEOTIDE SEQUENCE</scope>
    <source>
        <strain evidence="1">NRRL 6426</strain>
    </source>
</reference>
<dbReference type="OrthoDB" id="10286021at2759"/>
<dbReference type="AlphaFoldDB" id="A0A9P5V8S7"/>